<reference evidence="2 3" key="1">
    <citation type="submission" date="2018-09" db="EMBL/GenBank/DDBJ databases">
        <authorList>
            <person name="Le Fleche-Mateos A."/>
        </authorList>
    </citation>
    <scope>NUCLEOTIDE SEQUENCE [LARGE SCALE GENOMIC DNA]</scope>
    <source>
        <strain evidence="2 3">DSM 27399</strain>
    </source>
</reference>
<evidence type="ECO:0000313" key="2">
    <source>
        <dbReference type="EMBL" id="RJT38924.1"/>
    </source>
</evidence>
<accession>A0A419N3Y4</accession>
<name>A0A419N3Y4_9GAMM</name>
<dbReference type="AlphaFoldDB" id="A0A419N3Y4"/>
<dbReference type="Proteomes" id="UP000284908">
    <property type="component" value="Unassembled WGS sequence"/>
</dbReference>
<gene>
    <name evidence="2" type="ORF">D6C13_21200</name>
</gene>
<protein>
    <submittedName>
        <fullName evidence="2">Uncharacterized protein</fullName>
    </submittedName>
</protein>
<evidence type="ECO:0000256" key="1">
    <source>
        <dbReference type="SAM" id="MobiDB-lite"/>
    </source>
</evidence>
<comment type="caution">
    <text evidence="2">The sequence shown here is derived from an EMBL/GenBank/DDBJ whole genome shotgun (WGS) entry which is preliminary data.</text>
</comment>
<proteinExistence type="predicted"/>
<feature type="region of interest" description="Disordered" evidence="1">
    <location>
        <begin position="1"/>
        <end position="20"/>
    </location>
</feature>
<evidence type="ECO:0000313" key="3">
    <source>
        <dbReference type="Proteomes" id="UP000284908"/>
    </source>
</evidence>
<keyword evidence="3" id="KW-1185">Reference proteome</keyword>
<dbReference type="EMBL" id="RAHH01000031">
    <property type="protein sequence ID" value="RJT38924.1"/>
    <property type="molecule type" value="Genomic_DNA"/>
</dbReference>
<sequence>MPLSLKSGSEPSPETSNTRQ</sequence>
<organism evidence="2 3">
    <name type="scientific">Rahnella woolbedingensis</name>
    <dbReference type="NCBI Taxonomy" id="1510574"/>
    <lineage>
        <taxon>Bacteria</taxon>
        <taxon>Pseudomonadati</taxon>
        <taxon>Pseudomonadota</taxon>
        <taxon>Gammaproteobacteria</taxon>
        <taxon>Enterobacterales</taxon>
        <taxon>Yersiniaceae</taxon>
        <taxon>Rahnella</taxon>
    </lineage>
</organism>